<gene>
    <name evidence="3" type="ORF">Vlu01_04710</name>
</gene>
<name>A0ABQ4IPJ6_9ACTN</name>
<evidence type="ECO:0000313" key="4">
    <source>
        <dbReference type="Proteomes" id="UP000643165"/>
    </source>
</evidence>
<evidence type="ECO:0000313" key="3">
    <source>
        <dbReference type="EMBL" id="GIJ19847.1"/>
    </source>
</evidence>
<dbReference type="EMBL" id="BOPB01000002">
    <property type="protein sequence ID" value="GIJ19847.1"/>
    <property type="molecule type" value="Genomic_DNA"/>
</dbReference>
<dbReference type="PANTHER" id="PTHR43355:SF2">
    <property type="entry name" value="FLAVIN REDUCTASE (NADPH)"/>
    <property type="match status" value="1"/>
</dbReference>
<proteinExistence type="predicted"/>
<dbReference type="Proteomes" id="UP000643165">
    <property type="component" value="Unassembled WGS sequence"/>
</dbReference>
<dbReference type="InterPro" id="IPR016040">
    <property type="entry name" value="NAD(P)-bd_dom"/>
</dbReference>
<feature type="region of interest" description="Disordered" evidence="1">
    <location>
        <begin position="166"/>
        <end position="187"/>
    </location>
</feature>
<reference evidence="3 4" key="1">
    <citation type="submission" date="2021-01" db="EMBL/GenBank/DDBJ databases">
        <title>Whole genome shotgun sequence of Verrucosispora lutea NBRC 106530.</title>
        <authorList>
            <person name="Komaki H."/>
            <person name="Tamura T."/>
        </authorList>
    </citation>
    <scope>NUCLEOTIDE SEQUENCE [LARGE SCALE GENOMIC DNA]</scope>
    <source>
        <strain evidence="3 4">NBRC 106530</strain>
    </source>
</reference>
<dbReference type="InterPro" id="IPR051606">
    <property type="entry name" value="Polyketide_Oxido-like"/>
</dbReference>
<protein>
    <submittedName>
        <fullName evidence="3">NAD-dependent epimerase</fullName>
    </submittedName>
</protein>
<evidence type="ECO:0000256" key="1">
    <source>
        <dbReference type="SAM" id="MobiDB-lite"/>
    </source>
</evidence>
<accession>A0ABQ4IPJ6</accession>
<dbReference type="SUPFAM" id="SSF51735">
    <property type="entry name" value="NAD(P)-binding Rossmann-fold domains"/>
    <property type="match status" value="1"/>
</dbReference>
<organism evidence="3 4">
    <name type="scientific">Micromonospora lutea</name>
    <dbReference type="NCBI Taxonomy" id="419825"/>
    <lineage>
        <taxon>Bacteria</taxon>
        <taxon>Bacillati</taxon>
        <taxon>Actinomycetota</taxon>
        <taxon>Actinomycetes</taxon>
        <taxon>Micromonosporales</taxon>
        <taxon>Micromonosporaceae</taxon>
        <taxon>Micromonospora</taxon>
    </lineage>
</organism>
<dbReference type="InterPro" id="IPR036291">
    <property type="entry name" value="NAD(P)-bd_dom_sf"/>
</dbReference>
<evidence type="ECO:0000259" key="2">
    <source>
        <dbReference type="Pfam" id="PF13460"/>
    </source>
</evidence>
<sequence length="218" mass="23010">MGGGVSDIVVFGAAGTAGSRIAKEAFDRGHRVVAAVRRPEADASYLPAGIRVVTGDATSARSVRELAPEADALVLAIGGGSRTLWADAARTVLDALRGMPAAPRVIHVGGGATLLTPAGTRLLDEPDFPDEYRDSALGQAAALDLYRSSADGVTWTYLSPPPLEFHPGERTGRYRTGTDQPVTDPQGRSVLSYEDLAVAVVDEIENGRFRNMRFTAAY</sequence>
<comment type="caution">
    <text evidence="3">The sequence shown here is derived from an EMBL/GenBank/DDBJ whole genome shotgun (WGS) entry which is preliminary data.</text>
</comment>
<dbReference type="Gene3D" id="3.40.50.720">
    <property type="entry name" value="NAD(P)-binding Rossmann-like Domain"/>
    <property type="match status" value="1"/>
</dbReference>
<feature type="domain" description="NAD(P)-binding" evidence="2">
    <location>
        <begin position="12"/>
        <end position="205"/>
    </location>
</feature>
<keyword evidence="4" id="KW-1185">Reference proteome</keyword>
<dbReference type="Pfam" id="PF13460">
    <property type="entry name" value="NAD_binding_10"/>
    <property type="match status" value="1"/>
</dbReference>
<dbReference type="PANTHER" id="PTHR43355">
    <property type="entry name" value="FLAVIN REDUCTASE (NADPH)"/>
    <property type="match status" value="1"/>
</dbReference>